<feature type="compositionally biased region" description="Basic and acidic residues" evidence="1">
    <location>
        <begin position="47"/>
        <end position="62"/>
    </location>
</feature>
<reference evidence="2 3" key="1">
    <citation type="journal article" date="2019" name="Nat. Ecol. Evol.">
        <title>Megaphylogeny resolves global patterns of mushroom evolution.</title>
        <authorList>
            <person name="Varga T."/>
            <person name="Krizsan K."/>
            <person name="Foldi C."/>
            <person name="Dima B."/>
            <person name="Sanchez-Garcia M."/>
            <person name="Sanchez-Ramirez S."/>
            <person name="Szollosi G.J."/>
            <person name="Szarkandi J.G."/>
            <person name="Papp V."/>
            <person name="Albert L."/>
            <person name="Andreopoulos W."/>
            <person name="Angelini C."/>
            <person name="Antonin V."/>
            <person name="Barry K.W."/>
            <person name="Bougher N.L."/>
            <person name="Buchanan P."/>
            <person name="Buyck B."/>
            <person name="Bense V."/>
            <person name="Catcheside P."/>
            <person name="Chovatia M."/>
            <person name="Cooper J."/>
            <person name="Damon W."/>
            <person name="Desjardin D."/>
            <person name="Finy P."/>
            <person name="Geml J."/>
            <person name="Haridas S."/>
            <person name="Hughes K."/>
            <person name="Justo A."/>
            <person name="Karasinski D."/>
            <person name="Kautmanova I."/>
            <person name="Kiss B."/>
            <person name="Kocsube S."/>
            <person name="Kotiranta H."/>
            <person name="LaButti K.M."/>
            <person name="Lechner B.E."/>
            <person name="Liimatainen K."/>
            <person name="Lipzen A."/>
            <person name="Lukacs Z."/>
            <person name="Mihaltcheva S."/>
            <person name="Morgado L.N."/>
            <person name="Niskanen T."/>
            <person name="Noordeloos M.E."/>
            <person name="Ohm R.A."/>
            <person name="Ortiz-Santana B."/>
            <person name="Ovrebo C."/>
            <person name="Racz N."/>
            <person name="Riley R."/>
            <person name="Savchenko A."/>
            <person name="Shiryaev A."/>
            <person name="Soop K."/>
            <person name="Spirin V."/>
            <person name="Szebenyi C."/>
            <person name="Tomsovsky M."/>
            <person name="Tulloss R.E."/>
            <person name="Uehling J."/>
            <person name="Grigoriev I.V."/>
            <person name="Vagvolgyi C."/>
            <person name="Papp T."/>
            <person name="Martin F.M."/>
            <person name="Miettinen O."/>
            <person name="Hibbett D.S."/>
            <person name="Nagy L.G."/>
        </authorList>
    </citation>
    <scope>NUCLEOTIDE SEQUENCE [LARGE SCALE GENOMIC DNA]</scope>
    <source>
        <strain evidence="2 3">CBS 121175</strain>
    </source>
</reference>
<sequence length="481" mass="49929">MFAGGVTAVHTTFVPAPSVSLVGLGLGEVGRRGRDMNINPNLNGGAARREEPHGRDVHGKEGVDGFEGFAESNMFTMKNLDAYRMHLWGKMAAQYHQHQQSSGNQYLSQQQQQQSQQQQQQQQQAYQQQQQQLTGLASRLGRSWFQTSSLSDASNNNSSSNSNNNSLPRTPFSNFSNFSTAGGNGGGPTYHYSPLLSAILSGKGGVGGGSGSGYSYSSASFKRHPPSSASSVSGGSGDSQGQGQKLGQQEQQQKQQQAQKQAQEQVQKQAQAAMLAAVASQTILRKMGQAFWDAFAGHGGGEVVGASGSGSGRGMLIKHFDAPSAGSSSSSASSSSSPSSSSYLASSPPASSTSPSTYSASSTSSPSSYSPNPSSYSPRPAFKPWDADKVKKVLEGKAVVRVVDVDQLYRLGEGGSVTGSAKVHGSGSTSTSTTTTGTNVSQGGSLSVPSSPVIKAAAPVVQCNLTAACSALEEKMKSLRL</sequence>
<name>A0A5C3KMP8_COPMA</name>
<gene>
    <name evidence="2" type="ORF">FA15DRAFT_672258</name>
</gene>
<feature type="region of interest" description="Disordered" evidence="1">
    <location>
        <begin position="35"/>
        <end position="62"/>
    </location>
</feature>
<feature type="region of interest" description="Disordered" evidence="1">
    <location>
        <begin position="217"/>
        <end position="259"/>
    </location>
</feature>
<dbReference type="Proteomes" id="UP000307440">
    <property type="component" value="Unassembled WGS sequence"/>
</dbReference>
<keyword evidence="3" id="KW-1185">Reference proteome</keyword>
<feature type="compositionally biased region" description="Low complexity" evidence="1">
    <location>
        <begin position="425"/>
        <end position="445"/>
    </location>
</feature>
<feature type="region of interest" description="Disordered" evidence="1">
    <location>
        <begin position="148"/>
        <end position="169"/>
    </location>
</feature>
<evidence type="ECO:0000313" key="3">
    <source>
        <dbReference type="Proteomes" id="UP000307440"/>
    </source>
</evidence>
<organism evidence="2 3">
    <name type="scientific">Coprinopsis marcescibilis</name>
    <name type="common">Agaric fungus</name>
    <name type="synonym">Psathyrella marcescibilis</name>
    <dbReference type="NCBI Taxonomy" id="230819"/>
    <lineage>
        <taxon>Eukaryota</taxon>
        <taxon>Fungi</taxon>
        <taxon>Dikarya</taxon>
        <taxon>Basidiomycota</taxon>
        <taxon>Agaricomycotina</taxon>
        <taxon>Agaricomycetes</taxon>
        <taxon>Agaricomycetidae</taxon>
        <taxon>Agaricales</taxon>
        <taxon>Agaricineae</taxon>
        <taxon>Psathyrellaceae</taxon>
        <taxon>Coprinopsis</taxon>
    </lineage>
</organism>
<dbReference type="STRING" id="230819.A0A5C3KMP8"/>
<feature type="compositionally biased region" description="Low complexity" evidence="1">
    <location>
        <begin position="241"/>
        <end position="259"/>
    </location>
</feature>
<evidence type="ECO:0000313" key="2">
    <source>
        <dbReference type="EMBL" id="TFK21719.1"/>
    </source>
</evidence>
<proteinExistence type="predicted"/>
<dbReference type="OrthoDB" id="5571888at2759"/>
<dbReference type="EMBL" id="ML210259">
    <property type="protein sequence ID" value="TFK21719.1"/>
    <property type="molecule type" value="Genomic_DNA"/>
</dbReference>
<feature type="region of interest" description="Disordered" evidence="1">
    <location>
        <begin position="315"/>
        <end position="381"/>
    </location>
</feature>
<dbReference type="AlphaFoldDB" id="A0A5C3KMP8"/>
<feature type="compositionally biased region" description="Low complexity" evidence="1">
    <location>
        <begin position="322"/>
        <end position="378"/>
    </location>
</feature>
<evidence type="ECO:0000256" key="1">
    <source>
        <dbReference type="SAM" id="MobiDB-lite"/>
    </source>
</evidence>
<protein>
    <submittedName>
        <fullName evidence="2">Uncharacterized protein</fullName>
    </submittedName>
</protein>
<feature type="compositionally biased region" description="Low complexity" evidence="1">
    <location>
        <begin position="148"/>
        <end position="166"/>
    </location>
</feature>
<accession>A0A5C3KMP8</accession>
<feature type="region of interest" description="Disordered" evidence="1">
    <location>
        <begin position="413"/>
        <end position="449"/>
    </location>
</feature>